<keyword evidence="3" id="KW-1185">Reference proteome</keyword>
<accession>A0A1Q9BZP9</accession>
<name>A0A1Q9BZP9_SYMMI</name>
<evidence type="ECO:0000256" key="1">
    <source>
        <dbReference type="SAM" id="MobiDB-lite"/>
    </source>
</evidence>
<evidence type="ECO:0000313" key="2">
    <source>
        <dbReference type="EMBL" id="OLP76149.1"/>
    </source>
</evidence>
<dbReference type="Proteomes" id="UP000186817">
    <property type="component" value="Unassembled WGS sequence"/>
</dbReference>
<gene>
    <name evidence="2" type="ORF">AK812_SmicGene43952</name>
</gene>
<sequence>MPETGPSGPDFGAGEPLSNFGDWGRVRQLQCELKRAGAQALQATQLLLLPAGGVAASATLSRRPLALTGAQPFTLPLRRGQQDAPHSTHPFHSKDQGAQTAAFLAGNRPFLAQPLHRRELRRSGQAVGALTAAALLDSCLSFGLYTVGISVGEQRSVKTRSLEAHTALTLGCLPCAVMAARGGARWASEAWHADPRAADWWDPAPQLLATSSLVAPHVLAEAVMHATEAAPPVGLPWASSAQDGYLIATVQEALLQCYGGEAFALAVDRHSECFRQRPQCPPTGDASHLPAASARVPHARNGSDAAAHPRHGCDRRGASAAIAGALGVVFD</sequence>
<protein>
    <submittedName>
        <fullName evidence="2">Uncharacterized protein</fullName>
    </submittedName>
</protein>
<dbReference type="OrthoDB" id="423329at2759"/>
<dbReference type="AlphaFoldDB" id="A0A1Q9BZP9"/>
<reference evidence="2 3" key="1">
    <citation type="submission" date="2016-02" db="EMBL/GenBank/DDBJ databases">
        <title>Genome analysis of coral dinoflagellate symbionts highlights evolutionary adaptations to a symbiotic lifestyle.</title>
        <authorList>
            <person name="Aranda M."/>
            <person name="Li Y."/>
            <person name="Liew Y.J."/>
            <person name="Baumgarten S."/>
            <person name="Simakov O."/>
            <person name="Wilson M."/>
            <person name="Piel J."/>
            <person name="Ashoor H."/>
            <person name="Bougouffa S."/>
            <person name="Bajic V.B."/>
            <person name="Ryu T."/>
            <person name="Ravasi T."/>
            <person name="Bayer T."/>
            <person name="Micklem G."/>
            <person name="Kim H."/>
            <person name="Bhak J."/>
            <person name="Lajeunesse T.C."/>
            <person name="Voolstra C.R."/>
        </authorList>
    </citation>
    <scope>NUCLEOTIDE SEQUENCE [LARGE SCALE GENOMIC DNA]</scope>
    <source>
        <strain evidence="2 3">CCMP2467</strain>
    </source>
</reference>
<comment type="caution">
    <text evidence="2">The sequence shown here is derived from an EMBL/GenBank/DDBJ whole genome shotgun (WGS) entry which is preliminary data.</text>
</comment>
<organism evidence="2 3">
    <name type="scientific">Symbiodinium microadriaticum</name>
    <name type="common">Dinoflagellate</name>
    <name type="synonym">Zooxanthella microadriatica</name>
    <dbReference type="NCBI Taxonomy" id="2951"/>
    <lineage>
        <taxon>Eukaryota</taxon>
        <taxon>Sar</taxon>
        <taxon>Alveolata</taxon>
        <taxon>Dinophyceae</taxon>
        <taxon>Suessiales</taxon>
        <taxon>Symbiodiniaceae</taxon>
        <taxon>Symbiodinium</taxon>
    </lineage>
</organism>
<proteinExistence type="predicted"/>
<feature type="region of interest" description="Disordered" evidence="1">
    <location>
        <begin position="278"/>
        <end position="313"/>
    </location>
</feature>
<dbReference type="EMBL" id="LSRX01002123">
    <property type="protein sequence ID" value="OLP76149.1"/>
    <property type="molecule type" value="Genomic_DNA"/>
</dbReference>
<evidence type="ECO:0000313" key="3">
    <source>
        <dbReference type="Proteomes" id="UP000186817"/>
    </source>
</evidence>